<accession>A0A5B7IK79</accession>
<feature type="chain" id="PRO_5022951110" description="Secreted protein" evidence="2">
    <location>
        <begin position="20"/>
        <end position="84"/>
    </location>
</feature>
<keyword evidence="4" id="KW-1185">Reference proteome</keyword>
<proteinExistence type="predicted"/>
<keyword evidence="2" id="KW-0732">Signal</keyword>
<organism evidence="3 4">
    <name type="scientific">Portunus trituberculatus</name>
    <name type="common">Swimming crab</name>
    <name type="synonym">Neptunus trituberculatus</name>
    <dbReference type="NCBI Taxonomy" id="210409"/>
    <lineage>
        <taxon>Eukaryota</taxon>
        <taxon>Metazoa</taxon>
        <taxon>Ecdysozoa</taxon>
        <taxon>Arthropoda</taxon>
        <taxon>Crustacea</taxon>
        <taxon>Multicrustacea</taxon>
        <taxon>Malacostraca</taxon>
        <taxon>Eumalacostraca</taxon>
        <taxon>Eucarida</taxon>
        <taxon>Decapoda</taxon>
        <taxon>Pleocyemata</taxon>
        <taxon>Brachyura</taxon>
        <taxon>Eubrachyura</taxon>
        <taxon>Portunoidea</taxon>
        <taxon>Portunidae</taxon>
        <taxon>Portuninae</taxon>
        <taxon>Portunus</taxon>
    </lineage>
</organism>
<name>A0A5B7IK79_PORTR</name>
<evidence type="ECO:0000256" key="1">
    <source>
        <dbReference type="SAM" id="MobiDB-lite"/>
    </source>
</evidence>
<gene>
    <name evidence="3" type="ORF">E2C01_076639</name>
</gene>
<sequence length="84" mass="9136">MRNLVLLTFMCVCMAATLAMPAARPPTGDRDGRIILVFPDSLGGQDLHEHGEEEGGEGEGEAENAEEENPEKCFFILCITNVNN</sequence>
<evidence type="ECO:0000313" key="4">
    <source>
        <dbReference type="Proteomes" id="UP000324222"/>
    </source>
</evidence>
<feature type="signal peptide" evidence="2">
    <location>
        <begin position="1"/>
        <end position="19"/>
    </location>
</feature>
<dbReference type="EMBL" id="VSRR010058610">
    <property type="protein sequence ID" value="MPC81997.1"/>
    <property type="molecule type" value="Genomic_DNA"/>
</dbReference>
<feature type="compositionally biased region" description="Acidic residues" evidence="1">
    <location>
        <begin position="54"/>
        <end position="69"/>
    </location>
</feature>
<protein>
    <recommendedName>
        <fullName evidence="5">Secreted protein</fullName>
    </recommendedName>
</protein>
<evidence type="ECO:0000256" key="2">
    <source>
        <dbReference type="SAM" id="SignalP"/>
    </source>
</evidence>
<evidence type="ECO:0008006" key="5">
    <source>
        <dbReference type="Google" id="ProtNLM"/>
    </source>
</evidence>
<reference evidence="3 4" key="1">
    <citation type="submission" date="2019-05" db="EMBL/GenBank/DDBJ databases">
        <title>Another draft genome of Portunus trituberculatus and its Hox gene families provides insights of decapod evolution.</title>
        <authorList>
            <person name="Jeong J.-H."/>
            <person name="Song I."/>
            <person name="Kim S."/>
            <person name="Choi T."/>
            <person name="Kim D."/>
            <person name="Ryu S."/>
            <person name="Kim W."/>
        </authorList>
    </citation>
    <scope>NUCLEOTIDE SEQUENCE [LARGE SCALE GENOMIC DNA]</scope>
    <source>
        <tissue evidence="3">Muscle</tissue>
    </source>
</reference>
<evidence type="ECO:0000313" key="3">
    <source>
        <dbReference type="EMBL" id="MPC81997.1"/>
    </source>
</evidence>
<comment type="caution">
    <text evidence="3">The sequence shown here is derived from an EMBL/GenBank/DDBJ whole genome shotgun (WGS) entry which is preliminary data.</text>
</comment>
<dbReference type="AlphaFoldDB" id="A0A5B7IK79"/>
<feature type="region of interest" description="Disordered" evidence="1">
    <location>
        <begin position="42"/>
        <end position="69"/>
    </location>
</feature>
<dbReference type="Proteomes" id="UP000324222">
    <property type="component" value="Unassembled WGS sequence"/>
</dbReference>